<dbReference type="STRING" id="1182543.W9VDK9"/>
<keyword evidence="2" id="KW-0805">Transcription regulation</keyword>
<evidence type="ECO:0000256" key="5">
    <source>
        <dbReference type="ARBA" id="ARBA00023242"/>
    </source>
</evidence>
<dbReference type="GO" id="GO:0000981">
    <property type="term" value="F:DNA-binding transcription factor activity, RNA polymerase II-specific"/>
    <property type="evidence" value="ECO:0007669"/>
    <property type="project" value="TreeGrafter"/>
</dbReference>
<evidence type="ECO:0008006" key="8">
    <source>
        <dbReference type="Google" id="ProtNLM"/>
    </source>
</evidence>
<evidence type="ECO:0000256" key="2">
    <source>
        <dbReference type="ARBA" id="ARBA00023015"/>
    </source>
</evidence>
<accession>W9VDK9</accession>
<keyword evidence="3" id="KW-0238">DNA-binding</keyword>
<evidence type="ECO:0000313" key="6">
    <source>
        <dbReference type="EMBL" id="EXJ53548.1"/>
    </source>
</evidence>
<dbReference type="OrthoDB" id="5226580at2759"/>
<dbReference type="GeneID" id="19197903"/>
<evidence type="ECO:0000313" key="7">
    <source>
        <dbReference type="Proteomes" id="UP000019471"/>
    </source>
</evidence>
<dbReference type="GO" id="GO:0000976">
    <property type="term" value="F:transcription cis-regulatory region binding"/>
    <property type="evidence" value="ECO:0007669"/>
    <property type="project" value="TreeGrafter"/>
</dbReference>
<evidence type="ECO:0000256" key="3">
    <source>
        <dbReference type="ARBA" id="ARBA00023125"/>
    </source>
</evidence>
<dbReference type="InterPro" id="IPR051089">
    <property type="entry name" value="prtT"/>
</dbReference>
<reference evidence="6 7" key="1">
    <citation type="submission" date="2013-03" db="EMBL/GenBank/DDBJ databases">
        <title>The Genome Sequence of Cladophialophora psammophila CBS 110553.</title>
        <authorList>
            <consortium name="The Broad Institute Genomics Platform"/>
            <person name="Cuomo C."/>
            <person name="de Hoog S."/>
            <person name="Gorbushina A."/>
            <person name="Walker B."/>
            <person name="Young S.K."/>
            <person name="Zeng Q."/>
            <person name="Gargeya S."/>
            <person name="Fitzgerald M."/>
            <person name="Haas B."/>
            <person name="Abouelleil A."/>
            <person name="Allen A.W."/>
            <person name="Alvarado L."/>
            <person name="Arachchi H.M."/>
            <person name="Berlin A.M."/>
            <person name="Chapman S.B."/>
            <person name="Gainer-Dewar J."/>
            <person name="Goldberg J."/>
            <person name="Griggs A."/>
            <person name="Gujja S."/>
            <person name="Hansen M."/>
            <person name="Howarth C."/>
            <person name="Imamovic A."/>
            <person name="Ireland A."/>
            <person name="Larimer J."/>
            <person name="McCowan C."/>
            <person name="Murphy C."/>
            <person name="Pearson M."/>
            <person name="Poon T.W."/>
            <person name="Priest M."/>
            <person name="Roberts A."/>
            <person name="Saif S."/>
            <person name="Shea T."/>
            <person name="Sisk P."/>
            <person name="Sykes S."/>
            <person name="Wortman J."/>
            <person name="Nusbaum C."/>
            <person name="Birren B."/>
        </authorList>
    </citation>
    <scope>NUCLEOTIDE SEQUENCE [LARGE SCALE GENOMIC DNA]</scope>
    <source>
        <strain evidence="6 7">CBS 110553</strain>
    </source>
</reference>
<evidence type="ECO:0000256" key="4">
    <source>
        <dbReference type="ARBA" id="ARBA00023163"/>
    </source>
</evidence>
<keyword evidence="5" id="KW-0539">Nucleus</keyword>
<dbReference type="GO" id="GO:0005634">
    <property type="term" value="C:nucleus"/>
    <property type="evidence" value="ECO:0007669"/>
    <property type="project" value="UniProtKB-SubCell"/>
</dbReference>
<keyword evidence="4" id="KW-0804">Transcription</keyword>
<evidence type="ECO:0000256" key="1">
    <source>
        <dbReference type="ARBA" id="ARBA00004123"/>
    </source>
</evidence>
<dbReference type="AlphaFoldDB" id="W9VDK9"/>
<comment type="subcellular location">
    <subcellularLocation>
        <location evidence="1">Nucleus</location>
    </subcellularLocation>
</comment>
<dbReference type="HOGENOM" id="CLU_762914_0_0_1"/>
<dbReference type="PANTHER" id="PTHR31845">
    <property type="entry name" value="FINGER DOMAIN PROTEIN, PUTATIVE-RELATED"/>
    <property type="match status" value="1"/>
</dbReference>
<dbReference type="Proteomes" id="UP000019471">
    <property type="component" value="Unassembled WGS sequence"/>
</dbReference>
<name>W9VDK9_9EURO</name>
<proteinExistence type="predicted"/>
<comment type="caution">
    <text evidence="6">The sequence shown here is derived from an EMBL/GenBank/DDBJ whole genome shotgun (WGS) entry which is preliminary data.</text>
</comment>
<dbReference type="EMBL" id="AMGX01000044">
    <property type="protein sequence ID" value="EXJ53548.1"/>
    <property type="molecule type" value="Genomic_DNA"/>
</dbReference>
<keyword evidence="7" id="KW-1185">Reference proteome</keyword>
<protein>
    <recommendedName>
        <fullName evidence="8">Transcription factor domain-containing protein</fullName>
    </recommendedName>
</protein>
<dbReference type="PANTHER" id="PTHR31845:SF10">
    <property type="entry name" value="ZN(II)2CYS6 TRANSCRIPTION FACTOR (EUROFUNG)"/>
    <property type="match status" value="1"/>
</dbReference>
<organism evidence="6 7">
    <name type="scientific">Cladophialophora psammophila CBS 110553</name>
    <dbReference type="NCBI Taxonomy" id="1182543"/>
    <lineage>
        <taxon>Eukaryota</taxon>
        <taxon>Fungi</taxon>
        <taxon>Dikarya</taxon>
        <taxon>Ascomycota</taxon>
        <taxon>Pezizomycotina</taxon>
        <taxon>Eurotiomycetes</taxon>
        <taxon>Chaetothyriomycetidae</taxon>
        <taxon>Chaetothyriales</taxon>
        <taxon>Herpotrichiellaceae</taxon>
        <taxon>Cladophialophora</taxon>
    </lineage>
</organism>
<gene>
    <name evidence="6" type="ORF">A1O5_13219</name>
</gene>
<sequence>MTAPDGSNHNDPIQRESVVGESTVCAWSSKTEEPTGAKTRGHFRVSLAPVLDEKLLSNFRTQMNIHFPFVVIPPQATAAALREEMPFLFRTCITAAAQADPLLLRQMADDLMRYIGDRMLMKGDKSIDLLQGLLVFSTWYQYYNHNNPQVMNLFHLVTAMVTDLGLNRPIQPAVLTPIGMVVDAAQMFHGRLVNQGIQTSDDRRALLGVYNLAGQLSSCLRRSDPMRWTQHLEDCCNALTDAAEYPSDIYAVQLVRLHRVIEIYSPSLGLMTTSTLPIRSFMNCFEKDLRQYQGSLPPSLAGNKLLDMQIHSAYICLFETIFAVQADIAYHRAEALHSCLNHISELFDSLDAIPWRYLPNLTF</sequence>
<dbReference type="RefSeq" id="XP_007751976.1">
    <property type="nucleotide sequence ID" value="XM_007753786.1"/>
</dbReference>